<dbReference type="InterPro" id="IPR045178">
    <property type="entry name" value="Fhl1/FHA1"/>
</dbReference>
<sequence>MAERAAVSGAVTYAKILTETECYYMTKSSINIGRASQRSERGPEEVDVPLPERDRTVSRQHATVALNNDLQCFELFVHGKNGMELNGVMVPSGSRPVQLRSQDVLQAGSSTLWFLLPCSKREGSRKKRRAYAPSSGPRSAATALELAQGKLAVGESRISQRLVSDMPALLGELIANSKARALSYEELLRKIFAMHPNLQDRVWIKSCVRHVLALNDFFEAVSTDEGAVWTLKPQHRARFVTEE</sequence>
<keyword evidence="5" id="KW-1185">Reference proteome</keyword>
<protein>
    <recommendedName>
        <fullName evidence="3">FHA domain-containing protein</fullName>
    </recommendedName>
</protein>
<evidence type="ECO:0000256" key="2">
    <source>
        <dbReference type="SAM" id="MobiDB-lite"/>
    </source>
</evidence>
<dbReference type="GO" id="GO:0005634">
    <property type="term" value="C:nucleus"/>
    <property type="evidence" value="ECO:0007669"/>
    <property type="project" value="UniProtKB-ARBA"/>
</dbReference>
<dbReference type="Gene3D" id="2.60.200.20">
    <property type="match status" value="1"/>
</dbReference>
<proteinExistence type="predicted"/>
<dbReference type="PROSITE" id="PS50006">
    <property type="entry name" value="FHA_DOMAIN"/>
    <property type="match status" value="1"/>
</dbReference>
<evidence type="ECO:0000313" key="4">
    <source>
        <dbReference type="EMBL" id="KAK4538622.1"/>
    </source>
</evidence>
<name>A0AAV9J1Z1_CYACA</name>
<dbReference type="SUPFAM" id="SSF49879">
    <property type="entry name" value="SMAD/FHA domain"/>
    <property type="match status" value="1"/>
</dbReference>
<dbReference type="PANTHER" id="PTHR21712">
    <property type="entry name" value="PRE-RRNA-PROCESSING PROTEIN FHL1"/>
    <property type="match status" value="1"/>
</dbReference>
<dbReference type="InterPro" id="IPR000253">
    <property type="entry name" value="FHA_dom"/>
</dbReference>
<feature type="compositionally biased region" description="Basic and acidic residues" evidence="2">
    <location>
        <begin position="37"/>
        <end position="55"/>
    </location>
</feature>
<dbReference type="Proteomes" id="UP001301350">
    <property type="component" value="Unassembled WGS sequence"/>
</dbReference>
<gene>
    <name evidence="4" type="ORF">CDCA_CDCA19G4647</name>
</gene>
<feature type="region of interest" description="Disordered" evidence="2">
    <location>
        <begin position="34"/>
        <end position="55"/>
    </location>
</feature>
<accession>A0AAV9J1Z1</accession>
<dbReference type="GO" id="GO:0060962">
    <property type="term" value="P:regulation of ribosomal protein gene transcription by RNA polymerase II"/>
    <property type="evidence" value="ECO:0007669"/>
    <property type="project" value="InterPro"/>
</dbReference>
<reference evidence="4 5" key="1">
    <citation type="submission" date="2022-07" db="EMBL/GenBank/DDBJ databases">
        <title>Genome-wide signatures of adaptation to extreme environments.</title>
        <authorList>
            <person name="Cho C.H."/>
            <person name="Yoon H.S."/>
        </authorList>
    </citation>
    <scope>NUCLEOTIDE SEQUENCE [LARGE SCALE GENOMIC DNA]</scope>
    <source>
        <strain evidence="4 5">DBV 063 E5</strain>
    </source>
</reference>
<keyword evidence="1" id="KW-0539">Nucleus</keyword>
<dbReference type="InterPro" id="IPR008984">
    <property type="entry name" value="SMAD_FHA_dom_sf"/>
</dbReference>
<evidence type="ECO:0000256" key="1">
    <source>
        <dbReference type="ARBA" id="ARBA00023242"/>
    </source>
</evidence>
<evidence type="ECO:0000259" key="3">
    <source>
        <dbReference type="PROSITE" id="PS50006"/>
    </source>
</evidence>
<feature type="domain" description="FHA" evidence="3">
    <location>
        <begin position="30"/>
        <end position="90"/>
    </location>
</feature>
<dbReference type="GO" id="GO:0043565">
    <property type="term" value="F:sequence-specific DNA binding"/>
    <property type="evidence" value="ECO:0007669"/>
    <property type="project" value="TreeGrafter"/>
</dbReference>
<dbReference type="EMBL" id="JANCYW010000019">
    <property type="protein sequence ID" value="KAK4538622.1"/>
    <property type="molecule type" value="Genomic_DNA"/>
</dbReference>
<dbReference type="CDD" id="cd22701">
    <property type="entry name" value="FHA_FKH1-like"/>
    <property type="match status" value="1"/>
</dbReference>
<dbReference type="AlphaFoldDB" id="A0AAV9J1Z1"/>
<evidence type="ECO:0000313" key="5">
    <source>
        <dbReference type="Proteomes" id="UP001301350"/>
    </source>
</evidence>
<dbReference type="Gene3D" id="1.10.10.10">
    <property type="entry name" value="Winged helix-like DNA-binding domain superfamily/Winged helix DNA-binding domain"/>
    <property type="match status" value="1"/>
</dbReference>
<dbReference type="InterPro" id="IPR036388">
    <property type="entry name" value="WH-like_DNA-bd_sf"/>
</dbReference>
<dbReference type="Pfam" id="PF00498">
    <property type="entry name" value="FHA"/>
    <property type="match status" value="1"/>
</dbReference>
<dbReference type="PANTHER" id="PTHR21712:SF29">
    <property type="entry name" value="PRE-RRNA-PROCESSING PROTEIN FHL1"/>
    <property type="match status" value="1"/>
</dbReference>
<organism evidence="4 5">
    <name type="scientific">Cyanidium caldarium</name>
    <name type="common">Red alga</name>
    <dbReference type="NCBI Taxonomy" id="2771"/>
    <lineage>
        <taxon>Eukaryota</taxon>
        <taxon>Rhodophyta</taxon>
        <taxon>Bangiophyceae</taxon>
        <taxon>Cyanidiales</taxon>
        <taxon>Cyanidiaceae</taxon>
        <taxon>Cyanidium</taxon>
    </lineage>
</organism>
<comment type="caution">
    <text evidence="4">The sequence shown here is derived from an EMBL/GenBank/DDBJ whole genome shotgun (WGS) entry which is preliminary data.</text>
</comment>